<gene>
    <name evidence="2" type="ORF">M0811_07631</name>
</gene>
<dbReference type="OrthoDB" id="9992964at2759"/>
<dbReference type="AlphaFoldDB" id="A0A9Q0LPR9"/>
<comment type="caution">
    <text evidence="2">The sequence shown here is derived from an EMBL/GenBank/DDBJ whole genome shotgun (WGS) entry which is preliminary data.</text>
</comment>
<dbReference type="Proteomes" id="UP001149090">
    <property type="component" value="Unassembled WGS sequence"/>
</dbReference>
<evidence type="ECO:0000313" key="3">
    <source>
        <dbReference type="Proteomes" id="UP001149090"/>
    </source>
</evidence>
<evidence type="ECO:0000256" key="1">
    <source>
        <dbReference type="SAM" id="Coils"/>
    </source>
</evidence>
<name>A0A9Q0LPR9_ANAIG</name>
<evidence type="ECO:0000313" key="2">
    <source>
        <dbReference type="EMBL" id="KAJ5075278.1"/>
    </source>
</evidence>
<protein>
    <submittedName>
        <fullName evidence="2">Akt1 substrate 1 protein</fullName>
    </submittedName>
</protein>
<sequence length="328" mass="38734">MHTSFYCDCLNIKLSVFGITQPKTRIQKRLEFQLKETNIKQPYFAKLQNIEMKHSLLMQKRIVNEWTVFRCQNCDRDIYAISSSNTSQVVIDFLQANKDPAKIYSRHNYSKLFEILLPEPTPYNTKTPKNPHLFTNEKRLNKKFQNKLQRLKTKIHLSIQKKRNKNKNKNSQEIQKYANKLQKEMNIFCNQVMNKHNKTNLNRRSLEMETNKKQIQMDKLNTLEPEEDFSTVFTFDFSPKNSKELRQTKSSDSIEELELIEEKLIESPPIFSVSAPIPIEFNPHPKITKKIYFPFQTDFVTQNIEGSVGDSPTNLPIWYKQAGFNQKD</sequence>
<keyword evidence="3" id="KW-1185">Reference proteome</keyword>
<organism evidence="2 3">
    <name type="scientific">Anaeramoeba ignava</name>
    <name type="common">Anaerobic marine amoeba</name>
    <dbReference type="NCBI Taxonomy" id="1746090"/>
    <lineage>
        <taxon>Eukaryota</taxon>
        <taxon>Metamonada</taxon>
        <taxon>Anaeramoebidae</taxon>
        <taxon>Anaeramoeba</taxon>
    </lineage>
</organism>
<accession>A0A9Q0LPR9</accession>
<dbReference type="EMBL" id="JAPDFW010000066">
    <property type="protein sequence ID" value="KAJ5075278.1"/>
    <property type="molecule type" value="Genomic_DNA"/>
</dbReference>
<feature type="coiled-coil region" evidence="1">
    <location>
        <begin position="134"/>
        <end position="184"/>
    </location>
</feature>
<reference evidence="2" key="1">
    <citation type="submission" date="2022-10" db="EMBL/GenBank/DDBJ databases">
        <title>Novel sulphate-reducing endosymbionts in the free-living metamonad Anaeramoeba.</title>
        <authorList>
            <person name="Jerlstrom-Hultqvist J."/>
            <person name="Cepicka I."/>
            <person name="Gallot-Lavallee L."/>
            <person name="Salas-Leiva D."/>
            <person name="Curtis B.A."/>
            <person name="Zahonova K."/>
            <person name="Pipaliya S."/>
            <person name="Dacks J."/>
            <person name="Roger A.J."/>
        </authorList>
    </citation>
    <scope>NUCLEOTIDE SEQUENCE</scope>
    <source>
        <strain evidence="2">BMAN</strain>
    </source>
</reference>
<proteinExistence type="predicted"/>
<keyword evidence="1" id="KW-0175">Coiled coil</keyword>